<gene>
    <name evidence="1" type="ORF">DB30_06695</name>
</gene>
<comment type="caution">
    <text evidence="1">The sequence shown here is derived from an EMBL/GenBank/DDBJ whole genome shotgun (WGS) entry which is preliminary data.</text>
</comment>
<dbReference type="Proteomes" id="UP000031599">
    <property type="component" value="Unassembled WGS sequence"/>
</dbReference>
<dbReference type="EMBL" id="JMCC02000071">
    <property type="protein sequence ID" value="KIG14547.1"/>
    <property type="molecule type" value="Genomic_DNA"/>
</dbReference>
<proteinExistence type="predicted"/>
<organism evidence="1 2">
    <name type="scientific">Enhygromyxa salina</name>
    <dbReference type="NCBI Taxonomy" id="215803"/>
    <lineage>
        <taxon>Bacteria</taxon>
        <taxon>Pseudomonadati</taxon>
        <taxon>Myxococcota</taxon>
        <taxon>Polyangia</taxon>
        <taxon>Nannocystales</taxon>
        <taxon>Nannocystaceae</taxon>
        <taxon>Enhygromyxa</taxon>
    </lineage>
</organism>
<dbReference type="AlphaFoldDB" id="A0A0C2D337"/>
<evidence type="ECO:0000313" key="2">
    <source>
        <dbReference type="Proteomes" id="UP000031599"/>
    </source>
</evidence>
<protein>
    <submittedName>
        <fullName evidence="1">Uncharacterized protein</fullName>
    </submittedName>
</protein>
<sequence length="41" mass="4684">MTGKNRCRRSGLLEPLIRRLYVCGGTAAIRRLLEAELRLLN</sequence>
<reference evidence="1 2" key="1">
    <citation type="submission" date="2014-12" db="EMBL/GenBank/DDBJ databases">
        <title>Genome assembly of Enhygromyxa salina DSM 15201.</title>
        <authorList>
            <person name="Sharma G."/>
            <person name="Subramanian S."/>
        </authorList>
    </citation>
    <scope>NUCLEOTIDE SEQUENCE [LARGE SCALE GENOMIC DNA]</scope>
    <source>
        <strain evidence="1 2">DSM 15201</strain>
    </source>
</reference>
<accession>A0A0C2D337</accession>
<name>A0A0C2D337_9BACT</name>
<evidence type="ECO:0000313" key="1">
    <source>
        <dbReference type="EMBL" id="KIG14547.1"/>
    </source>
</evidence>